<organism evidence="2 3">
    <name type="scientific">Diacronema lutheri</name>
    <name type="common">Unicellular marine alga</name>
    <name type="synonym">Monochrysis lutheri</name>
    <dbReference type="NCBI Taxonomy" id="2081491"/>
    <lineage>
        <taxon>Eukaryota</taxon>
        <taxon>Haptista</taxon>
        <taxon>Haptophyta</taxon>
        <taxon>Pavlovophyceae</taxon>
        <taxon>Pavlovales</taxon>
        <taxon>Pavlovaceae</taxon>
        <taxon>Diacronema</taxon>
    </lineage>
</organism>
<keyword evidence="3" id="KW-1185">Reference proteome</keyword>
<evidence type="ECO:0000256" key="1">
    <source>
        <dbReference type="SAM" id="MobiDB-lite"/>
    </source>
</evidence>
<reference evidence="2" key="1">
    <citation type="submission" date="2021-05" db="EMBL/GenBank/DDBJ databases">
        <title>The genome of the haptophyte Pavlova lutheri (Diacronema luteri, Pavlovales) - a model for lipid biosynthesis in eukaryotic algae.</title>
        <authorList>
            <person name="Hulatt C.J."/>
            <person name="Posewitz M.C."/>
        </authorList>
    </citation>
    <scope>NUCLEOTIDE SEQUENCE</scope>
    <source>
        <strain evidence="2">NIVA-4/92</strain>
    </source>
</reference>
<protein>
    <submittedName>
        <fullName evidence="2">Uncharacterized protein</fullName>
    </submittedName>
</protein>
<dbReference type="Proteomes" id="UP000751190">
    <property type="component" value="Unassembled WGS sequence"/>
</dbReference>
<comment type="caution">
    <text evidence="2">The sequence shown here is derived from an EMBL/GenBank/DDBJ whole genome shotgun (WGS) entry which is preliminary data.</text>
</comment>
<feature type="region of interest" description="Disordered" evidence="1">
    <location>
        <begin position="238"/>
        <end position="262"/>
    </location>
</feature>
<evidence type="ECO:0000313" key="2">
    <source>
        <dbReference type="EMBL" id="KAG8469751.1"/>
    </source>
</evidence>
<accession>A0A8J5XIL3</accession>
<dbReference type="EMBL" id="JAGTXO010000002">
    <property type="protein sequence ID" value="KAG8469751.1"/>
    <property type="molecule type" value="Genomic_DNA"/>
</dbReference>
<dbReference type="AlphaFoldDB" id="A0A8J5XIL3"/>
<name>A0A8J5XIL3_DIALT</name>
<evidence type="ECO:0000313" key="3">
    <source>
        <dbReference type="Proteomes" id="UP000751190"/>
    </source>
</evidence>
<gene>
    <name evidence="2" type="ORF">KFE25_006206</name>
</gene>
<proteinExistence type="predicted"/>
<sequence length="298" mass="30457">MIFRLRARTLAGCTDARRGPHACSAGVVGAARRPRGAAAPAVPLHEQIYAKDTLVLHQQLRARPDPIAAALAQLRRGALSPRALVDDWSAHQRTRTCSPPGADGAARSAGFAGGDASAGAAVALERALCAPGAQRQGGAGALPARALTRPRHHARAFTLPPAGEWARVCAPEDARATDALAAAEAARAAAMPDAAHGRSLTRERQGRPLAVARATNGHAAGALLSSAGDAELQSAAVATRRAGTVGAPATPERPPRDEPGEPVSVIADTLVALQRRGSSAPATGTRVRFALDAPDVRC</sequence>